<comment type="subunit">
    <text evidence="3">Homodimer.</text>
</comment>
<comment type="cofactor">
    <cofactor evidence="7">
        <name>Zn(2+)</name>
        <dbReference type="ChEBI" id="CHEBI:29105"/>
    </cofactor>
    <text evidence="7">Binds 2 Zn(2+) ions per subunit.</text>
</comment>
<dbReference type="AlphaFoldDB" id="A0A261SCZ3"/>
<dbReference type="PANTHER" id="PTHR32494">
    <property type="entry name" value="ALLANTOATE DEIMINASE-RELATED"/>
    <property type="match status" value="1"/>
</dbReference>
<evidence type="ECO:0000256" key="5">
    <source>
        <dbReference type="ARBA" id="ARBA00022801"/>
    </source>
</evidence>
<evidence type="ECO:0000256" key="4">
    <source>
        <dbReference type="ARBA" id="ARBA00022723"/>
    </source>
</evidence>
<feature type="binding site" evidence="7">
    <location>
        <position position="129"/>
    </location>
    <ligand>
        <name>Zn(2+)</name>
        <dbReference type="ChEBI" id="CHEBI:29105"/>
        <label>2</label>
    </ligand>
</feature>
<feature type="binding site" evidence="7">
    <location>
        <position position="94"/>
    </location>
    <ligand>
        <name>Zn(2+)</name>
        <dbReference type="ChEBI" id="CHEBI:29105"/>
        <label>1</label>
    </ligand>
</feature>
<dbReference type="PANTHER" id="PTHR32494:SF19">
    <property type="entry name" value="ALLANTOATE DEIMINASE-RELATED"/>
    <property type="match status" value="1"/>
</dbReference>
<feature type="binding site" evidence="7">
    <location>
        <position position="94"/>
    </location>
    <ligand>
        <name>Zn(2+)</name>
        <dbReference type="ChEBI" id="CHEBI:29105"/>
        <label>2</label>
    </ligand>
</feature>
<gene>
    <name evidence="8" type="ORF">CEG14_09240</name>
</gene>
<dbReference type="SUPFAM" id="SSF55031">
    <property type="entry name" value="Bacterial exopeptidase dimerisation domain"/>
    <property type="match status" value="1"/>
</dbReference>
<dbReference type="SUPFAM" id="SSF53187">
    <property type="entry name" value="Zn-dependent exopeptidases"/>
    <property type="match status" value="1"/>
</dbReference>
<name>A0A261SCZ3_9BORD</name>
<protein>
    <submittedName>
        <fullName evidence="8">Zn-dependent hydrolase</fullName>
    </submittedName>
</protein>
<dbReference type="Pfam" id="PF01546">
    <property type="entry name" value="Peptidase_M20"/>
    <property type="match status" value="1"/>
</dbReference>
<evidence type="ECO:0000256" key="2">
    <source>
        <dbReference type="ARBA" id="ARBA00006153"/>
    </source>
</evidence>
<comment type="caution">
    <text evidence="8">The sequence shown here is derived from an EMBL/GenBank/DDBJ whole genome shotgun (WGS) entry which is preliminary data.</text>
</comment>
<comment type="cofactor">
    <cofactor evidence="1">
        <name>Mn(2+)</name>
        <dbReference type="ChEBI" id="CHEBI:29035"/>
    </cofactor>
</comment>
<reference evidence="8 9" key="1">
    <citation type="submission" date="2017-05" db="EMBL/GenBank/DDBJ databases">
        <title>Complete and WGS of Bordetella genogroups.</title>
        <authorList>
            <person name="Spilker T."/>
            <person name="LiPuma J."/>
        </authorList>
    </citation>
    <scope>NUCLEOTIDE SEQUENCE [LARGE SCALE GENOMIC DNA]</scope>
    <source>
        <strain evidence="8 9">AU17610</strain>
    </source>
</reference>
<dbReference type="PIRSF" id="PIRSF001235">
    <property type="entry name" value="Amidase_carbamoylase"/>
    <property type="match status" value="1"/>
</dbReference>
<feature type="binding site" evidence="7">
    <location>
        <position position="194"/>
    </location>
    <ligand>
        <name>Zn(2+)</name>
        <dbReference type="ChEBI" id="CHEBI:29105"/>
        <label>1</label>
    </ligand>
</feature>
<keyword evidence="4 7" id="KW-0479">Metal-binding</keyword>
<evidence type="ECO:0000256" key="6">
    <source>
        <dbReference type="ARBA" id="ARBA00023211"/>
    </source>
</evidence>
<evidence type="ECO:0000313" key="9">
    <source>
        <dbReference type="Proteomes" id="UP000217005"/>
    </source>
</evidence>
<dbReference type="InterPro" id="IPR010158">
    <property type="entry name" value="Amidase_Cbmase"/>
</dbReference>
<dbReference type="Gene3D" id="3.30.70.360">
    <property type="match status" value="1"/>
</dbReference>
<dbReference type="InterPro" id="IPR002933">
    <property type="entry name" value="Peptidase_M20"/>
</dbReference>
<dbReference type="InterPro" id="IPR036264">
    <property type="entry name" value="Bact_exopeptidase_dim_dom"/>
</dbReference>
<feature type="binding site" evidence="7">
    <location>
        <position position="392"/>
    </location>
    <ligand>
        <name>Zn(2+)</name>
        <dbReference type="ChEBI" id="CHEBI:29105"/>
        <label>2</label>
    </ligand>
</feature>
<dbReference type="NCBIfam" id="TIGR01879">
    <property type="entry name" value="hydantase"/>
    <property type="match status" value="1"/>
</dbReference>
<evidence type="ECO:0000313" key="8">
    <source>
        <dbReference type="EMBL" id="OZI35278.1"/>
    </source>
</evidence>
<dbReference type="Gene3D" id="3.40.630.10">
    <property type="entry name" value="Zn peptidases"/>
    <property type="match status" value="1"/>
</dbReference>
<dbReference type="RefSeq" id="WP_094826088.1">
    <property type="nucleotide sequence ID" value="NZ_NEVL01000003.1"/>
</dbReference>
<feature type="binding site" evidence="7">
    <location>
        <position position="83"/>
    </location>
    <ligand>
        <name>Zn(2+)</name>
        <dbReference type="ChEBI" id="CHEBI:29105"/>
        <label>1</label>
    </ligand>
</feature>
<dbReference type="EMBL" id="NEVL01000003">
    <property type="protein sequence ID" value="OZI35278.1"/>
    <property type="molecule type" value="Genomic_DNA"/>
</dbReference>
<keyword evidence="6" id="KW-0464">Manganese</keyword>
<dbReference type="Proteomes" id="UP000217005">
    <property type="component" value="Unassembled WGS sequence"/>
</dbReference>
<comment type="similarity">
    <text evidence="2">Belongs to the peptidase M20 family.</text>
</comment>
<evidence type="ECO:0000256" key="3">
    <source>
        <dbReference type="ARBA" id="ARBA00011738"/>
    </source>
</evidence>
<proteinExistence type="inferred from homology"/>
<keyword evidence="5 8" id="KW-0378">Hydrolase</keyword>
<dbReference type="NCBIfam" id="NF009527">
    <property type="entry name" value="PRK12891.1"/>
    <property type="match status" value="1"/>
</dbReference>
<organism evidence="8 9">
    <name type="scientific">Bordetella genomosp. 1</name>
    <dbReference type="NCBI Taxonomy" id="1395607"/>
    <lineage>
        <taxon>Bacteria</taxon>
        <taxon>Pseudomonadati</taxon>
        <taxon>Pseudomonadota</taxon>
        <taxon>Betaproteobacteria</taxon>
        <taxon>Burkholderiales</taxon>
        <taxon>Alcaligenaceae</taxon>
        <taxon>Bordetella</taxon>
    </lineage>
</organism>
<dbReference type="OrthoDB" id="9808195at2"/>
<evidence type="ECO:0000256" key="7">
    <source>
        <dbReference type="PIRSR" id="PIRSR001235-1"/>
    </source>
</evidence>
<dbReference type="GO" id="GO:0046872">
    <property type="term" value="F:metal ion binding"/>
    <property type="evidence" value="ECO:0007669"/>
    <property type="project" value="UniProtKB-KW"/>
</dbReference>
<accession>A0A261SCZ3</accession>
<dbReference type="GO" id="GO:0016813">
    <property type="term" value="F:hydrolase activity, acting on carbon-nitrogen (but not peptide) bonds, in linear amidines"/>
    <property type="evidence" value="ECO:0007669"/>
    <property type="project" value="InterPro"/>
</dbReference>
<evidence type="ECO:0000256" key="1">
    <source>
        <dbReference type="ARBA" id="ARBA00001936"/>
    </source>
</evidence>
<sequence length="428" mass="45657">MIPSPDPDLGLAARMFAALRELSFDGRGVTRDAYGAGEQRAHGLVREQAAALGLEVGVDGSGNLYATLPGRDRSLPARYTGSHLDSVPVGGNFDGAAGVVAGMAVLAGWRAQGFTPDADVTVMAIRAEESTWFPYSYLGSKAAFGLTGPEVLDLRRADTGRSLREHLREIGLDPDRYGSAALDPARIDRFVELHIEQGPHLVEDGLPVGIVTGIRGSLRYRDMRWLGRYDHSGAVGRHSRSDAVRAAARWMSAIDDAWDTLARRGDDLVVTVGQIGTNPREHAFSKVAGELDCCLDVRSLSEEVLAAYDRIVRDCAADAEARTATRVAFGPRTGSQPARMDVGLVARLSACAEARGIAARTMASGAGHDTAVFAQQGVRSAMIFVRNQHGSHNPDEAMDLDDFGLGARLLADILAAPVPEHDPVRSAV</sequence>
<keyword evidence="7" id="KW-0862">Zinc</keyword>